<dbReference type="STRING" id="1185767.IIF7_11158"/>
<reference evidence="7 8" key="1">
    <citation type="submission" date="2013-04" db="EMBL/GenBank/DDBJ databases">
        <title>Zunongwangia sp. 22II14-10F7 Genome Sequencing.</title>
        <authorList>
            <person name="Lai Q."/>
            <person name="Shao Z."/>
        </authorList>
    </citation>
    <scope>NUCLEOTIDE SEQUENCE [LARGE SCALE GENOMIC DNA]</scope>
    <source>
        <strain evidence="7 8">22II14-10F7</strain>
    </source>
</reference>
<gene>
    <name evidence="7" type="ORF">IIF7_11158</name>
</gene>
<evidence type="ECO:0000256" key="1">
    <source>
        <dbReference type="ARBA" id="ARBA00022908"/>
    </source>
</evidence>
<dbReference type="PANTHER" id="PTHR30461">
    <property type="entry name" value="DNA-INVERTASE FROM LAMBDOID PROPHAGE"/>
    <property type="match status" value="1"/>
</dbReference>
<feature type="domain" description="Resolvase/invertase-type recombinase catalytic" evidence="6">
    <location>
        <begin position="1"/>
        <end position="141"/>
    </location>
</feature>
<evidence type="ECO:0000256" key="2">
    <source>
        <dbReference type="ARBA" id="ARBA00023125"/>
    </source>
</evidence>
<comment type="caution">
    <text evidence="7">The sequence shown here is derived from an EMBL/GenBank/DDBJ whole genome shotgun (WGS) entry which is preliminary data.</text>
</comment>
<dbReference type="GO" id="GO:0003677">
    <property type="term" value="F:DNA binding"/>
    <property type="evidence" value="ECO:0007669"/>
    <property type="project" value="UniProtKB-KW"/>
</dbReference>
<feature type="active site" description="O-(5'-phospho-DNA)-serine intermediate" evidence="4 5">
    <location>
        <position position="9"/>
    </location>
</feature>
<accession>A0A1Y1T2Y5</accession>
<organism evidence="7 8">
    <name type="scientific">Zunongwangia atlantica 22II14-10F7</name>
    <dbReference type="NCBI Taxonomy" id="1185767"/>
    <lineage>
        <taxon>Bacteria</taxon>
        <taxon>Pseudomonadati</taxon>
        <taxon>Bacteroidota</taxon>
        <taxon>Flavobacteriia</taxon>
        <taxon>Flavobacteriales</taxon>
        <taxon>Flavobacteriaceae</taxon>
        <taxon>Zunongwangia</taxon>
    </lineage>
</organism>
<dbReference type="GO" id="GO:0015074">
    <property type="term" value="P:DNA integration"/>
    <property type="evidence" value="ECO:0007669"/>
    <property type="project" value="UniProtKB-KW"/>
</dbReference>
<dbReference type="CDD" id="cd03768">
    <property type="entry name" value="SR_ResInv"/>
    <property type="match status" value="1"/>
</dbReference>
<dbReference type="InterPro" id="IPR006119">
    <property type="entry name" value="Resolv_N"/>
</dbReference>
<evidence type="ECO:0000313" key="7">
    <source>
        <dbReference type="EMBL" id="ORL45376.1"/>
    </source>
</evidence>
<dbReference type="Pfam" id="PF00239">
    <property type="entry name" value="Resolvase"/>
    <property type="match status" value="1"/>
</dbReference>
<dbReference type="RefSeq" id="WP_084841770.1">
    <property type="nucleotide sequence ID" value="NZ_ARYN01000009.1"/>
</dbReference>
<dbReference type="SUPFAM" id="SSF53041">
    <property type="entry name" value="Resolvase-like"/>
    <property type="match status" value="1"/>
</dbReference>
<dbReference type="SMART" id="SM00857">
    <property type="entry name" value="Resolvase"/>
    <property type="match status" value="1"/>
</dbReference>
<keyword evidence="2" id="KW-0238">DNA-binding</keyword>
<dbReference type="PROSITE" id="PS51736">
    <property type="entry name" value="RECOMBINASES_3"/>
    <property type="match status" value="1"/>
</dbReference>
<dbReference type="GO" id="GO:0000150">
    <property type="term" value="F:DNA strand exchange activity"/>
    <property type="evidence" value="ECO:0007669"/>
    <property type="project" value="InterPro"/>
</dbReference>
<dbReference type="AlphaFoldDB" id="A0A1Y1T2Y5"/>
<dbReference type="InterPro" id="IPR050639">
    <property type="entry name" value="SSR_resolvase"/>
</dbReference>
<protein>
    <submittedName>
        <fullName evidence="7">Transposon resolvase</fullName>
    </submittedName>
</protein>
<evidence type="ECO:0000256" key="5">
    <source>
        <dbReference type="PROSITE-ProRule" id="PRU10137"/>
    </source>
</evidence>
<dbReference type="EMBL" id="ARYN01000009">
    <property type="protein sequence ID" value="ORL45376.1"/>
    <property type="molecule type" value="Genomic_DNA"/>
</dbReference>
<dbReference type="PANTHER" id="PTHR30461:SF2">
    <property type="entry name" value="SERINE RECOMBINASE PINE-RELATED"/>
    <property type="match status" value="1"/>
</dbReference>
<dbReference type="InterPro" id="IPR006118">
    <property type="entry name" value="Recombinase_CS"/>
</dbReference>
<evidence type="ECO:0000259" key="6">
    <source>
        <dbReference type="PROSITE" id="PS51736"/>
    </source>
</evidence>
<dbReference type="Proteomes" id="UP000192746">
    <property type="component" value="Unassembled WGS sequence"/>
</dbReference>
<evidence type="ECO:0000256" key="4">
    <source>
        <dbReference type="PIRSR" id="PIRSR606118-50"/>
    </source>
</evidence>
<proteinExistence type="predicted"/>
<keyword evidence="1" id="KW-0229">DNA integration</keyword>
<name>A0A1Y1T2Y5_9FLAO</name>
<evidence type="ECO:0000256" key="3">
    <source>
        <dbReference type="ARBA" id="ARBA00023172"/>
    </source>
</evidence>
<evidence type="ECO:0000313" key="8">
    <source>
        <dbReference type="Proteomes" id="UP000192746"/>
    </source>
</evidence>
<dbReference type="OrthoDB" id="9797501at2"/>
<sequence length="197" mass="22401">MRARYIRVSTASQSHERQLKKEHPNDRLFLDVCSGSIPFNKRGQGRMLIKAIEAGEIDYISVHAVDRLGRNLLDILTTLQLFDNKEVIVKVDNLGIESRVKNKPNPAFKLIISVLANISEMERETMLVRQKEGIALAKLKGTYKGREKGSTEDKDEFLSKYPQVISLLKQKKSLRDTASRSGVSLNTVQKVKKYMNK</sequence>
<dbReference type="InterPro" id="IPR036162">
    <property type="entry name" value="Resolvase-like_N_sf"/>
</dbReference>
<dbReference type="Gene3D" id="3.40.50.1390">
    <property type="entry name" value="Resolvase, N-terminal catalytic domain"/>
    <property type="match status" value="1"/>
</dbReference>
<keyword evidence="3" id="KW-0233">DNA recombination</keyword>
<keyword evidence="8" id="KW-1185">Reference proteome</keyword>
<dbReference type="PROSITE" id="PS00397">
    <property type="entry name" value="RECOMBINASES_1"/>
    <property type="match status" value="1"/>
</dbReference>